<protein>
    <submittedName>
        <fullName evidence="1">Uncharacterized protein</fullName>
    </submittedName>
</protein>
<comment type="caution">
    <text evidence="1">The sequence shown here is derived from an EMBL/GenBank/DDBJ whole genome shotgun (WGS) entry which is preliminary data.</text>
</comment>
<evidence type="ECO:0000313" key="1">
    <source>
        <dbReference type="EMBL" id="GEN61120.1"/>
    </source>
</evidence>
<proteinExistence type="predicted"/>
<dbReference type="EMBL" id="BJYF01000026">
    <property type="protein sequence ID" value="GEN61120.1"/>
    <property type="molecule type" value="Genomic_DNA"/>
</dbReference>
<gene>
    <name evidence="1" type="ORF">ANI02nite_30040</name>
</gene>
<accession>A0A511XDT7</accession>
<evidence type="ECO:0000313" key="2">
    <source>
        <dbReference type="Proteomes" id="UP000321635"/>
    </source>
</evidence>
<organism evidence="1 2">
    <name type="scientific">Acetobacter nitrogenifigens DSM 23921 = NBRC 105050</name>
    <dbReference type="NCBI Taxonomy" id="1120919"/>
    <lineage>
        <taxon>Bacteria</taxon>
        <taxon>Pseudomonadati</taxon>
        <taxon>Pseudomonadota</taxon>
        <taxon>Alphaproteobacteria</taxon>
        <taxon>Acetobacterales</taxon>
        <taxon>Acetobacteraceae</taxon>
        <taxon>Acetobacter</taxon>
    </lineage>
</organism>
<dbReference type="AlphaFoldDB" id="A0A511XDT7"/>
<reference evidence="1 2" key="1">
    <citation type="submission" date="2019-07" db="EMBL/GenBank/DDBJ databases">
        <title>Whole genome shotgun sequence of Acetobacter nitrogenifigens NBRC 105050.</title>
        <authorList>
            <person name="Hosoyama A."/>
            <person name="Uohara A."/>
            <person name="Ohji S."/>
            <person name="Ichikawa N."/>
        </authorList>
    </citation>
    <scope>NUCLEOTIDE SEQUENCE [LARGE SCALE GENOMIC DNA]</scope>
    <source>
        <strain evidence="1 2">NBRC 105050</strain>
    </source>
</reference>
<dbReference type="Proteomes" id="UP000321635">
    <property type="component" value="Unassembled WGS sequence"/>
</dbReference>
<sequence length="84" mass="9816">MSDRPIRSHVPRWTVTVRRVYARRYQVIAKDQHGWAVTFDDCIRRNVDGEDLIVGTTTNLVPPVRSPEDIILEEETRQNAKRSQ</sequence>
<keyword evidence="2" id="KW-1185">Reference proteome</keyword>
<name>A0A511XDT7_9PROT</name>